<dbReference type="CDD" id="cd00093">
    <property type="entry name" value="HTH_XRE"/>
    <property type="match status" value="1"/>
</dbReference>
<dbReference type="SUPFAM" id="SSF47413">
    <property type="entry name" value="lambda repressor-like DNA-binding domains"/>
    <property type="match status" value="1"/>
</dbReference>
<dbReference type="Pfam" id="PF01381">
    <property type="entry name" value="HTH_3"/>
    <property type="match status" value="1"/>
</dbReference>
<evidence type="ECO:0000313" key="3">
    <source>
        <dbReference type="Proteomes" id="UP001596044"/>
    </source>
</evidence>
<dbReference type="Gene3D" id="1.10.260.40">
    <property type="entry name" value="lambda repressor-like DNA-binding domains"/>
    <property type="match status" value="1"/>
</dbReference>
<dbReference type="Proteomes" id="UP001596044">
    <property type="component" value="Unassembled WGS sequence"/>
</dbReference>
<dbReference type="PROSITE" id="PS50943">
    <property type="entry name" value="HTH_CROC1"/>
    <property type="match status" value="1"/>
</dbReference>
<gene>
    <name evidence="2" type="ORF">ACFPOG_12660</name>
</gene>
<dbReference type="SMART" id="SM00530">
    <property type="entry name" value="HTH_XRE"/>
    <property type="match status" value="1"/>
</dbReference>
<dbReference type="InterPro" id="IPR010982">
    <property type="entry name" value="Lambda_DNA-bd_dom_sf"/>
</dbReference>
<dbReference type="InterPro" id="IPR001387">
    <property type="entry name" value="Cro/C1-type_HTH"/>
</dbReference>
<proteinExistence type="predicted"/>
<keyword evidence="3" id="KW-1185">Reference proteome</keyword>
<protein>
    <submittedName>
        <fullName evidence="2">Multiprotein-bridging factor 1 family protein</fullName>
    </submittedName>
</protein>
<sequence length="66" mass="7811">MELLPHEKLKIYRQRKGYTQHDLALLLRCSQMQVSRLERGRVPSDEDKELIEKTLGTSIWTTEGQR</sequence>
<accession>A0ABW0K993</accession>
<dbReference type="RefSeq" id="WP_377524737.1">
    <property type="nucleotide sequence ID" value="NZ_JBHSMJ010000017.1"/>
</dbReference>
<evidence type="ECO:0000259" key="1">
    <source>
        <dbReference type="PROSITE" id="PS50943"/>
    </source>
</evidence>
<comment type="caution">
    <text evidence="2">The sequence shown here is derived from an EMBL/GenBank/DDBJ whole genome shotgun (WGS) entry which is preliminary data.</text>
</comment>
<organism evidence="2 3">
    <name type="scientific">Paenibacillus aestuarii</name>
    <dbReference type="NCBI Taxonomy" id="516965"/>
    <lineage>
        <taxon>Bacteria</taxon>
        <taxon>Bacillati</taxon>
        <taxon>Bacillota</taxon>
        <taxon>Bacilli</taxon>
        <taxon>Bacillales</taxon>
        <taxon>Paenibacillaceae</taxon>
        <taxon>Paenibacillus</taxon>
    </lineage>
</organism>
<reference evidence="3" key="1">
    <citation type="journal article" date="2019" name="Int. J. Syst. Evol. Microbiol.">
        <title>The Global Catalogue of Microorganisms (GCM) 10K type strain sequencing project: providing services to taxonomists for standard genome sequencing and annotation.</title>
        <authorList>
            <consortium name="The Broad Institute Genomics Platform"/>
            <consortium name="The Broad Institute Genome Sequencing Center for Infectious Disease"/>
            <person name="Wu L."/>
            <person name="Ma J."/>
        </authorList>
    </citation>
    <scope>NUCLEOTIDE SEQUENCE [LARGE SCALE GENOMIC DNA]</scope>
    <source>
        <strain evidence="3">KACC 11904</strain>
    </source>
</reference>
<name>A0ABW0K993_9BACL</name>
<evidence type="ECO:0000313" key="2">
    <source>
        <dbReference type="EMBL" id="MFC5449116.1"/>
    </source>
</evidence>
<dbReference type="EMBL" id="JBHSMJ010000017">
    <property type="protein sequence ID" value="MFC5449116.1"/>
    <property type="molecule type" value="Genomic_DNA"/>
</dbReference>
<feature type="domain" description="HTH cro/C1-type" evidence="1">
    <location>
        <begin position="9"/>
        <end position="66"/>
    </location>
</feature>